<dbReference type="InterPro" id="IPR044766">
    <property type="entry name" value="NPSN/SNAP25-like_N_SNARE"/>
</dbReference>
<dbReference type="EMBL" id="SZYD01000018">
    <property type="protein sequence ID" value="KAD2804150.1"/>
    <property type="molecule type" value="Genomic_DNA"/>
</dbReference>
<dbReference type="Gene3D" id="1.20.5.110">
    <property type="match status" value="1"/>
</dbReference>
<dbReference type="OrthoDB" id="1736106at2759"/>
<organism evidence="5 6">
    <name type="scientific">Mikania micrantha</name>
    <name type="common">bitter vine</name>
    <dbReference type="NCBI Taxonomy" id="192012"/>
    <lineage>
        <taxon>Eukaryota</taxon>
        <taxon>Viridiplantae</taxon>
        <taxon>Streptophyta</taxon>
        <taxon>Embryophyta</taxon>
        <taxon>Tracheophyta</taxon>
        <taxon>Spermatophyta</taxon>
        <taxon>Magnoliopsida</taxon>
        <taxon>eudicotyledons</taxon>
        <taxon>Gunneridae</taxon>
        <taxon>Pentapetalae</taxon>
        <taxon>asterids</taxon>
        <taxon>campanulids</taxon>
        <taxon>Asterales</taxon>
        <taxon>Asteraceae</taxon>
        <taxon>Asteroideae</taxon>
        <taxon>Heliantheae alliance</taxon>
        <taxon>Eupatorieae</taxon>
        <taxon>Mikania</taxon>
    </lineage>
</organism>
<sequence length="146" mass="16737">MFGFRKKEPETFDKKDTPERKMTSDPVISVTDSKNDDDDDDDDYFGKTKASMLRKKPKSKTELDSMSTQELEGYAVDQAEETTKSVNNCLKIAEDIREDANKTLDTLHAQGEQIHRTHQKAADMEKDLSKPNMLTIEEQCLIMEEL</sequence>
<dbReference type="GO" id="GO:0031201">
    <property type="term" value="C:SNARE complex"/>
    <property type="evidence" value="ECO:0007669"/>
    <property type="project" value="InterPro"/>
</dbReference>
<accession>A0A5N6LRK9</accession>
<dbReference type="PANTHER" id="PTHR19305">
    <property type="entry name" value="SYNAPTOSOMAL ASSOCIATED PROTEIN"/>
    <property type="match status" value="1"/>
</dbReference>
<comment type="subcellular location">
    <subcellularLocation>
        <location evidence="1">Membrane</location>
    </subcellularLocation>
</comment>
<gene>
    <name evidence="5" type="ORF">E3N88_37527</name>
</gene>
<feature type="compositionally biased region" description="Basic and acidic residues" evidence="4">
    <location>
        <begin position="1"/>
        <end position="23"/>
    </location>
</feature>
<evidence type="ECO:0008006" key="7">
    <source>
        <dbReference type="Google" id="ProtNLM"/>
    </source>
</evidence>
<evidence type="ECO:0000313" key="6">
    <source>
        <dbReference type="Proteomes" id="UP000326396"/>
    </source>
</evidence>
<keyword evidence="2" id="KW-0813">Transport</keyword>
<dbReference type="AlphaFoldDB" id="A0A5N6LRK9"/>
<protein>
    <recommendedName>
        <fullName evidence="7">t-SNARE coiled-coil homology domain-containing protein</fullName>
    </recommendedName>
</protein>
<proteinExistence type="predicted"/>
<dbReference type="Proteomes" id="UP000326396">
    <property type="component" value="Linkage Group LG8"/>
</dbReference>
<comment type="caution">
    <text evidence="5">The sequence shown here is derived from an EMBL/GenBank/DDBJ whole genome shotgun (WGS) entry which is preliminary data.</text>
</comment>
<keyword evidence="6" id="KW-1185">Reference proteome</keyword>
<feature type="region of interest" description="Disordered" evidence="4">
    <location>
        <begin position="1"/>
        <end position="46"/>
    </location>
</feature>
<evidence type="ECO:0000256" key="1">
    <source>
        <dbReference type="ARBA" id="ARBA00004370"/>
    </source>
</evidence>
<evidence type="ECO:0000256" key="4">
    <source>
        <dbReference type="SAM" id="MobiDB-lite"/>
    </source>
</evidence>
<dbReference type="CDD" id="cd15861">
    <property type="entry name" value="SNARE_SNAP25N_23N_29N_SEC9N"/>
    <property type="match status" value="1"/>
</dbReference>
<evidence type="ECO:0000256" key="3">
    <source>
        <dbReference type="ARBA" id="ARBA00023136"/>
    </source>
</evidence>
<dbReference type="GO" id="GO:0005484">
    <property type="term" value="F:SNAP receptor activity"/>
    <property type="evidence" value="ECO:0007669"/>
    <property type="project" value="InterPro"/>
</dbReference>
<reference evidence="5 6" key="1">
    <citation type="submission" date="2019-05" db="EMBL/GenBank/DDBJ databases">
        <title>Mikania micrantha, genome provides insights into the molecular mechanism of rapid growth.</title>
        <authorList>
            <person name="Liu B."/>
        </authorList>
    </citation>
    <scope>NUCLEOTIDE SEQUENCE [LARGE SCALE GENOMIC DNA]</scope>
    <source>
        <strain evidence="5">NLD-2019</strain>
        <tissue evidence="5">Leaf</tissue>
    </source>
</reference>
<dbReference type="SUPFAM" id="SSF58038">
    <property type="entry name" value="SNARE fusion complex"/>
    <property type="match status" value="1"/>
</dbReference>
<dbReference type="PANTHER" id="PTHR19305:SF40">
    <property type="entry name" value="SNAP25 HOMOLOGOUS PROTEIN SNAP30-RELATED"/>
    <property type="match status" value="1"/>
</dbReference>
<dbReference type="GO" id="GO:0005886">
    <property type="term" value="C:plasma membrane"/>
    <property type="evidence" value="ECO:0007669"/>
    <property type="project" value="TreeGrafter"/>
</dbReference>
<evidence type="ECO:0000313" key="5">
    <source>
        <dbReference type="EMBL" id="KAD2804150.1"/>
    </source>
</evidence>
<evidence type="ECO:0000256" key="2">
    <source>
        <dbReference type="ARBA" id="ARBA00022448"/>
    </source>
</evidence>
<keyword evidence="3" id="KW-0472">Membrane</keyword>
<name>A0A5N6LRK9_9ASTR</name>